<proteinExistence type="predicted"/>
<reference evidence="1 3" key="2">
    <citation type="journal article" date="2013" name="Nature">
        <title>Insights into bilaterian evolution from three spiralian genomes.</title>
        <authorList>
            <person name="Simakov O."/>
            <person name="Marletaz F."/>
            <person name="Cho S.J."/>
            <person name="Edsinger-Gonzales E."/>
            <person name="Havlak P."/>
            <person name="Hellsten U."/>
            <person name="Kuo D.H."/>
            <person name="Larsson T."/>
            <person name="Lv J."/>
            <person name="Arendt D."/>
            <person name="Savage R."/>
            <person name="Osoegawa K."/>
            <person name="de Jong P."/>
            <person name="Grimwood J."/>
            <person name="Chapman J.A."/>
            <person name="Shapiro H."/>
            <person name="Aerts A."/>
            <person name="Otillar R.P."/>
            <person name="Terry A.Y."/>
            <person name="Boore J.L."/>
            <person name="Grigoriev I.V."/>
            <person name="Lindberg D.R."/>
            <person name="Seaver E.C."/>
            <person name="Weisblat D.A."/>
            <person name="Putnam N.H."/>
            <person name="Rokhsar D.S."/>
        </authorList>
    </citation>
    <scope>NUCLEOTIDE SEQUENCE</scope>
    <source>
        <strain evidence="1 3">I ESC-2004</strain>
    </source>
</reference>
<reference evidence="3" key="1">
    <citation type="submission" date="2012-12" db="EMBL/GenBank/DDBJ databases">
        <authorList>
            <person name="Hellsten U."/>
            <person name="Grimwood J."/>
            <person name="Chapman J.A."/>
            <person name="Shapiro H."/>
            <person name="Aerts A."/>
            <person name="Otillar R.P."/>
            <person name="Terry A.Y."/>
            <person name="Boore J.L."/>
            <person name="Simakov O."/>
            <person name="Marletaz F."/>
            <person name="Cho S.-J."/>
            <person name="Edsinger-Gonzales E."/>
            <person name="Havlak P."/>
            <person name="Kuo D.-H."/>
            <person name="Larsson T."/>
            <person name="Lv J."/>
            <person name="Arendt D."/>
            <person name="Savage R."/>
            <person name="Osoegawa K."/>
            <person name="de Jong P."/>
            <person name="Lindberg D.R."/>
            <person name="Seaver E.C."/>
            <person name="Weisblat D.A."/>
            <person name="Putnam N.H."/>
            <person name="Grigoriev I.V."/>
            <person name="Rokhsar D.S."/>
        </authorList>
    </citation>
    <scope>NUCLEOTIDE SEQUENCE</scope>
    <source>
        <strain evidence="3">I ESC-2004</strain>
    </source>
</reference>
<reference evidence="2" key="3">
    <citation type="submission" date="2015-06" db="UniProtKB">
        <authorList>
            <consortium name="EnsemblMetazoa"/>
        </authorList>
    </citation>
    <scope>IDENTIFICATION</scope>
</reference>
<name>R7V3Z3_CAPTE</name>
<dbReference type="EMBL" id="AMQN01020315">
    <property type="status" value="NOT_ANNOTATED_CDS"/>
    <property type="molecule type" value="Genomic_DNA"/>
</dbReference>
<accession>R7V3Z3</accession>
<dbReference type="AlphaFoldDB" id="R7V3Z3"/>
<evidence type="ECO:0000313" key="3">
    <source>
        <dbReference type="Proteomes" id="UP000014760"/>
    </source>
</evidence>
<dbReference type="EMBL" id="KB296999">
    <property type="protein sequence ID" value="ELU11076.1"/>
    <property type="molecule type" value="Genomic_DNA"/>
</dbReference>
<gene>
    <name evidence="1" type="ORF">CAPTEDRAFT_188475</name>
</gene>
<evidence type="ECO:0000313" key="2">
    <source>
        <dbReference type="EnsemblMetazoa" id="CapteP188475"/>
    </source>
</evidence>
<protein>
    <submittedName>
        <fullName evidence="1 2">Uncharacterized protein</fullName>
    </submittedName>
</protein>
<organism evidence="1">
    <name type="scientific">Capitella teleta</name>
    <name type="common">Polychaete worm</name>
    <dbReference type="NCBI Taxonomy" id="283909"/>
    <lineage>
        <taxon>Eukaryota</taxon>
        <taxon>Metazoa</taxon>
        <taxon>Spiralia</taxon>
        <taxon>Lophotrochozoa</taxon>
        <taxon>Annelida</taxon>
        <taxon>Polychaeta</taxon>
        <taxon>Sedentaria</taxon>
        <taxon>Scolecida</taxon>
        <taxon>Capitellidae</taxon>
        <taxon>Capitella</taxon>
    </lineage>
</organism>
<dbReference type="EnsemblMetazoa" id="CapteT188475">
    <property type="protein sequence ID" value="CapteP188475"/>
    <property type="gene ID" value="CapteG188475"/>
</dbReference>
<evidence type="ECO:0000313" key="1">
    <source>
        <dbReference type="EMBL" id="ELU11076.1"/>
    </source>
</evidence>
<keyword evidence="3" id="KW-1185">Reference proteome</keyword>
<dbReference type="HOGENOM" id="CLU_1887694_0_0_1"/>
<dbReference type="Proteomes" id="UP000014760">
    <property type="component" value="Unassembled WGS sequence"/>
</dbReference>
<sequence>METTPSLVLTVTKDNADSVLTMTSYRGLPYIDHDPSRSQLPHNITLIPSHPYSGNLKPGFCAHLHVVGDCPTSTSARLPVKPLFPENPRKDILIVGSERGFQVKETQTQQGNSDKEHRGFTTSIDLRLTDQRILL</sequence>